<feature type="region of interest" description="Disordered" evidence="1">
    <location>
        <begin position="192"/>
        <end position="233"/>
    </location>
</feature>
<evidence type="ECO:0000256" key="1">
    <source>
        <dbReference type="SAM" id="MobiDB-lite"/>
    </source>
</evidence>
<reference evidence="2" key="1">
    <citation type="journal article" date="2020" name="Stud. Mycol.">
        <title>101 Dothideomycetes genomes: a test case for predicting lifestyles and emergence of pathogens.</title>
        <authorList>
            <person name="Haridas S."/>
            <person name="Albert R."/>
            <person name="Binder M."/>
            <person name="Bloem J."/>
            <person name="Labutti K."/>
            <person name="Salamov A."/>
            <person name="Andreopoulos B."/>
            <person name="Baker S."/>
            <person name="Barry K."/>
            <person name="Bills G."/>
            <person name="Bluhm B."/>
            <person name="Cannon C."/>
            <person name="Castanera R."/>
            <person name="Culley D."/>
            <person name="Daum C."/>
            <person name="Ezra D."/>
            <person name="Gonzalez J."/>
            <person name="Henrissat B."/>
            <person name="Kuo A."/>
            <person name="Liang C."/>
            <person name="Lipzen A."/>
            <person name="Lutzoni F."/>
            <person name="Magnuson J."/>
            <person name="Mondo S."/>
            <person name="Nolan M."/>
            <person name="Ohm R."/>
            <person name="Pangilinan J."/>
            <person name="Park H.-J."/>
            <person name="Ramirez L."/>
            <person name="Alfaro M."/>
            <person name="Sun H."/>
            <person name="Tritt A."/>
            <person name="Yoshinaga Y."/>
            <person name="Zwiers L.-H."/>
            <person name="Turgeon B."/>
            <person name="Goodwin S."/>
            <person name="Spatafora J."/>
            <person name="Crous P."/>
            <person name="Grigoriev I."/>
        </authorList>
    </citation>
    <scope>NUCLEOTIDE SEQUENCE</scope>
    <source>
        <strain evidence="2">CBS 627.86</strain>
    </source>
</reference>
<evidence type="ECO:0000313" key="3">
    <source>
        <dbReference type="Proteomes" id="UP000799770"/>
    </source>
</evidence>
<organism evidence="2 3">
    <name type="scientific">Lophiotrema nucula</name>
    <dbReference type="NCBI Taxonomy" id="690887"/>
    <lineage>
        <taxon>Eukaryota</taxon>
        <taxon>Fungi</taxon>
        <taxon>Dikarya</taxon>
        <taxon>Ascomycota</taxon>
        <taxon>Pezizomycotina</taxon>
        <taxon>Dothideomycetes</taxon>
        <taxon>Pleosporomycetidae</taxon>
        <taxon>Pleosporales</taxon>
        <taxon>Lophiotremataceae</taxon>
        <taxon>Lophiotrema</taxon>
    </lineage>
</organism>
<feature type="compositionally biased region" description="Acidic residues" evidence="1">
    <location>
        <begin position="300"/>
        <end position="309"/>
    </location>
</feature>
<dbReference type="EMBL" id="ML977312">
    <property type="protein sequence ID" value="KAF2121618.1"/>
    <property type="molecule type" value="Genomic_DNA"/>
</dbReference>
<accession>A0A6A5ZTI3</accession>
<name>A0A6A5ZTI3_9PLEO</name>
<evidence type="ECO:0000313" key="2">
    <source>
        <dbReference type="EMBL" id="KAF2121618.1"/>
    </source>
</evidence>
<proteinExistence type="predicted"/>
<gene>
    <name evidence="2" type="ORF">BDV96DRAFT_668357</name>
</gene>
<dbReference type="Proteomes" id="UP000799770">
    <property type="component" value="Unassembled WGS sequence"/>
</dbReference>
<sequence length="434" mass="47869">MSDYLSNELRLSINSASHESSILDDTNATSLMSLGEQSNKEVHPHEVEYTGNDMDVDLVEANVFGVGAPLQAPPSNITHADSNTVASYNDASLPSHGPAKSSHSLPTAQGGVLGGIAQPPTGYDLRIPFTTVWSTQTLQSKSNMAQMRQFLRQCQVPTNEYIALPATDLAKRVQHQQCLNLAAKTAQDQAATARAPHQATSTGMKRAAPADGTTQAPKKIKSSESNPSKHIMRSAEPENFKQISASLKQVKIIAREEIWEELQQHGYPWHDDYEAPNIDEDAPVLIKSNRPGDDQIPNDSDSDPDSDEEDVLKTQMLVPLLVDKNTGKTLLNPEAQFRVRDAIRTKYHIRQLREDERPEKQQHRIVLHGRRNWTKLKDAVAKSVKGGHDLDKKGIAEEILRGVLGNDIDGVVINKESEAIMEQDETGYEGEDEA</sequence>
<protein>
    <submittedName>
        <fullName evidence="2">Uncharacterized protein</fullName>
    </submittedName>
</protein>
<feature type="region of interest" description="Disordered" evidence="1">
    <location>
        <begin position="88"/>
        <end position="113"/>
    </location>
</feature>
<feature type="region of interest" description="Disordered" evidence="1">
    <location>
        <begin position="284"/>
        <end position="309"/>
    </location>
</feature>
<dbReference type="AlphaFoldDB" id="A0A6A5ZTI3"/>
<keyword evidence="3" id="KW-1185">Reference proteome</keyword>